<dbReference type="Proteomes" id="UP000290283">
    <property type="component" value="Unassembled WGS sequence"/>
</dbReference>
<sequence>MVNKNIPFSFIFDYLISLDLKIKPMFGMWSIYVEDKIMLILRQRDKNPQSNGIWVATHKEFHQSLKKDISALTSIASEEKEWLLISEENKDFETSVRNLCNLMLNKDLRIGRIPKPKKQKK</sequence>
<dbReference type="AlphaFoldDB" id="A0A4Q1K4I6"/>
<dbReference type="EMBL" id="SBKO01000001">
    <property type="protein sequence ID" value="RXR20380.1"/>
    <property type="molecule type" value="Genomic_DNA"/>
</dbReference>
<evidence type="ECO:0000313" key="2">
    <source>
        <dbReference type="Proteomes" id="UP000290283"/>
    </source>
</evidence>
<comment type="caution">
    <text evidence="1">The sequence shown here is derived from an EMBL/GenBank/DDBJ whole genome shotgun (WGS) entry which is preliminary data.</text>
</comment>
<reference evidence="2" key="1">
    <citation type="submission" date="2019-01" db="EMBL/GenBank/DDBJ databases">
        <title>Cytophagaceae bacterium strain CAR-16.</title>
        <authorList>
            <person name="Chen W.-M."/>
        </authorList>
    </citation>
    <scope>NUCLEOTIDE SEQUENCE [LARGE SCALE GENOMIC DNA]</scope>
    <source>
        <strain evidence="2">LLJ-11</strain>
    </source>
</reference>
<proteinExistence type="predicted"/>
<keyword evidence="2" id="KW-1185">Reference proteome</keyword>
<name>A0A4Q1K4I6_9FLAO</name>
<accession>A0A4Q1K4I6</accession>
<gene>
    <name evidence="1" type="ORF">EQG63_00150</name>
</gene>
<organism evidence="1 2">
    <name type="scientific">Flavobacterium amnicola</name>
    <dbReference type="NCBI Taxonomy" id="2506422"/>
    <lineage>
        <taxon>Bacteria</taxon>
        <taxon>Pseudomonadati</taxon>
        <taxon>Bacteroidota</taxon>
        <taxon>Flavobacteriia</taxon>
        <taxon>Flavobacteriales</taxon>
        <taxon>Flavobacteriaceae</taxon>
        <taxon>Flavobacterium</taxon>
    </lineage>
</organism>
<dbReference type="RefSeq" id="WP_164974428.1">
    <property type="nucleotide sequence ID" value="NZ_SBKO01000001.1"/>
</dbReference>
<evidence type="ECO:0000313" key="1">
    <source>
        <dbReference type="EMBL" id="RXR20380.1"/>
    </source>
</evidence>
<protein>
    <submittedName>
        <fullName evidence="1">Uncharacterized protein</fullName>
    </submittedName>
</protein>